<dbReference type="STRING" id="1763534.GCA_001831475_00762"/>
<reference evidence="6 7" key="1">
    <citation type="submission" date="2016-03" db="EMBL/GenBank/DDBJ databases">
        <authorList>
            <person name="Ploux O."/>
        </authorList>
    </citation>
    <scope>NUCLEOTIDE SEQUENCE [LARGE SCALE GENOMIC DNA]</scope>
    <source>
        <strain evidence="6 7">LPB0076</strain>
    </source>
</reference>
<keyword evidence="3 5" id="KW-1133">Transmembrane helix</keyword>
<evidence type="ECO:0000313" key="6">
    <source>
        <dbReference type="EMBL" id="OCB77282.1"/>
    </source>
</evidence>
<evidence type="ECO:0000256" key="3">
    <source>
        <dbReference type="ARBA" id="ARBA00022989"/>
    </source>
</evidence>
<accession>A0A1B9E5P6</accession>
<dbReference type="EMBL" id="LVEP01000017">
    <property type="protein sequence ID" value="OCB77282.1"/>
    <property type="molecule type" value="Genomic_DNA"/>
</dbReference>
<dbReference type="GO" id="GO:0016020">
    <property type="term" value="C:membrane"/>
    <property type="evidence" value="ECO:0007669"/>
    <property type="project" value="UniProtKB-SubCell"/>
</dbReference>
<evidence type="ECO:0000256" key="4">
    <source>
        <dbReference type="ARBA" id="ARBA00023136"/>
    </source>
</evidence>
<feature type="transmembrane region" description="Helical" evidence="5">
    <location>
        <begin position="62"/>
        <end position="82"/>
    </location>
</feature>
<feature type="transmembrane region" description="Helical" evidence="5">
    <location>
        <begin position="25"/>
        <end position="42"/>
    </location>
</feature>
<dbReference type="PANTHER" id="PTHR37306">
    <property type="entry name" value="COLICIN V PRODUCTION PROTEIN"/>
    <property type="match status" value="1"/>
</dbReference>
<dbReference type="Proteomes" id="UP000093510">
    <property type="component" value="Unassembled WGS sequence"/>
</dbReference>
<evidence type="ECO:0000313" key="7">
    <source>
        <dbReference type="Proteomes" id="UP000093510"/>
    </source>
</evidence>
<dbReference type="InterPro" id="IPR003825">
    <property type="entry name" value="Colicin-V_CvpA"/>
</dbReference>
<gene>
    <name evidence="6" type="ORF">LPBF_04610</name>
</gene>
<keyword evidence="4 5" id="KW-0472">Membrane</keyword>
<evidence type="ECO:0000256" key="1">
    <source>
        <dbReference type="ARBA" id="ARBA00004141"/>
    </source>
</evidence>
<name>A0A1B9E5P6_9FLAO</name>
<dbReference type="AlphaFoldDB" id="A0A1B9E5P6"/>
<dbReference type="Pfam" id="PF02674">
    <property type="entry name" value="Colicin_V"/>
    <property type="match status" value="1"/>
</dbReference>
<dbReference type="PANTHER" id="PTHR37306:SF1">
    <property type="entry name" value="COLICIN V PRODUCTION PROTEIN"/>
    <property type="match status" value="1"/>
</dbReference>
<sequence>MGFLDIVLGALLVYALYKGLRNGLFAELASLLSLVLGIYLAIKCSHFVKEYLVKAFSWSSKYVEIMAFALTFLAIVIGIHLLAKVFTKIMDFAFLGWINTLAGGLLSVLKTILLLSVVCNLFQKINLNNMLVKEETFEQSLLYNPIQKTARFIYPSLEKWYSDFKNTQTTKPTPSHTEE</sequence>
<comment type="subcellular location">
    <subcellularLocation>
        <location evidence="1">Membrane</location>
        <topology evidence="1">Multi-pass membrane protein</topology>
    </subcellularLocation>
</comment>
<organism evidence="6 7">
    <name type="scientific">Flavobacterium crassostreae</name>
    <dbReference type="NCBI Taxonomy" id="1763534"/>
    <lineage>
        <taxon>Bacteria</taxon>
        <taxon>Pseudomonadati</taxon>
        <taxon>Bacteroidota</taxon>
        <taxon>Flavobacteriia</taxon>
        <taxon>Flavobacteriales</taxon>
        <taxon>Flavobacteriaceae</taxon>
        <taxon>Flavobacterium</taxon>
    </lineage>
</organism>
<evidence type="ECO:0000256" key="2">
    <source>
        <dbReference type="ARBA" id="ARBA00022692"/>
    </source>
</evidence>
<proteinExistence type="predicted"/>
<keyword evidence="2 5" id="KW-0812">Transmembrane</keyword>
<dbReference type="GO" id="GO:0009403">
    <property type="term" value="P:toxin biosynthetic process"/>
    <property type="evidence" value="ECO:0007669"/>
    <property type="project" value="InterPro"/>
</dbReference>
<feature type="transmembrane region" description="Helical" evidence="5">
    <location>
        <begin position="94"/>
        <end position="122"/>
    </location>
</feature>
<dbReference type="RefSeq" id="WP_066333084.1">
    <property type="nucleotide sequence ID" value="NZ_CP017688.1"/>
</dbReference>
<dbReference type="OrthoDB" id="9799585at2"/>
<protein>
    <submittedName>
        <fullName evidence="6">Colicin V production protein</fullName>
    </submittedName>
</protein>
<evidence type="ECO:0000256" key="5">
    <source>
        <dbReference type="SAM" id="Phobius"/>
    </source>
</evidence>
<comment type="caution">
    <text evidence="6">The sequence shown here is derived from an EMBL/GenBank/DDBJ whole genome shotgun (WGS) entry which is preliminary data.</text>
</comment>
<keyword evidence="7" id="KW-1185">Reference proteome</keyword>